<dbReference type="RefSeq" id="WP_169402652.1">
    <property type="nucleotide sequence ID" value="NZ_JAADJU010000004.1"/>
</dbReference>
<dbReference type="Proteomes" id="UP000585363">
    <property type="component" value="Unassembled WGS sequence"/>
</dbReference>
<reference evidence="1 2" key="2">
    <citation type="submission" date="2020-06" db="EMBL/GenBank/DDBJ databases">
        <title>Polyphasic characterization of a Rahnella strain isolated from tree sap.</title>
        <authorList>
            <person name="Kim I.S."/>
        </authorList>
    </citation>
    <scope>NUCLEOTIDE SEQUENCE [LARGE SCALE GENOMIC DNA]</scope>
    <source>
        <strain evidence="1 2">SAP-1</strain>
    </source>
</reference>
<accession>A0A848ML70</accession>
<gene>
    <name evidence="1" type="ORF">GW590_08755</name>
</gene>
<name>A0A848ML70_9GAMM</name>
<sequence length="305" mass="35272">MTKNALLPEEQIIHLNRYLIDNANQLPSPVITVGGQAVVYWLTAYIDSYPERPEMTYITSQDVDYVAKKENVEIIANIFNVEGKVQEVFNPPSIAVLTLIDKDTGKIKEIAKGVFSGESFNDPNLVDIIDRPTGFDASDFMGEKLLLNTEPFLVMPDQHGAEMSHDFVRVLNPIATIRSRLSNATVPMGKDKRSESERLKIMALPAYNFLVDKLQRLPFREARVYVDYFYEVIWQRQFRYFLVEYNIPLYVILVHLVAELNQSVDDYDHIPAQFYRNELPRKAAFFESEFERYRKLVGVSDRSEE</sequence>
<comment type="caution">
    <text evidence="1">The sequence shown here is derived from an EMBL/GenBank/DDBJ whole genome shotgun (WGS) entry which is preliminary data.</text>
</comment>
<reference evidence="1 2" key="1">
    <citation type="submission" date="2020-01" db="EMBL/GenBank/DDBJ databases">
        <authorList>
            <person name="Lee S.D."/>
        </authorList>
    </citation>
    <scope>NUCLEOTIDE SEQUENCE [LARGE SCALE GENOMIC DNA]</scope>
    <source>
        <strain evidence="1 2">SAP-1</strain>
    </source>
</reference>
<organism evidence="1 2">
    <name type="scientific">Rouxiella aceris</name>
    <dbReference type="NCBI Taxonomy" id="2703884"/>
    <lineage>
        <taxon>Bacteria</taxon>
        <taxon>Pseudomonadati</taxon>
        <taxon>Pseudomonadota</taxon>
        <taxon>Gammaproteobacteria</taxon>
        <taxon>Enterobacterales</taxon>
        <taxon>Yersiniaceae</taxon>
        <taxon>Rouxiella</taxon>
    </lineage>
</organism>
<evidence type="ECO:0000313" key="1">
    <source>
        <dbReference type="EMBL" id="NMP26954.1"/>
    </source>
</evidence>
<proteinExistence type="predicted"/>
<protein>
    <submittedName>
        <fullName evidence="1">Uncharacterized protein</fullName>
    </submittedName>
</protein>
<dbReference type="EMBL" id="JAADJU010000004">
    <property type="protein sequence ID" value="NMP26954.1"/>
    <property type="molecule type" value="Genomic_DNA"/>
</dbReference>
<keyword evidence="2" id="KW-1185">Reference proteome</keyword>
<dbReference type="AlphaFoldDB" id="A0A848ML70"/>
<evidence type="ECO:0000313" key="2">
    <source>
        <dbReference type="Proteomes" id="UP000585363"/>
    </source>
</evidence>